<dbReference type="GO" id="GO:0004467">
    <property type="term" value="F:long-chain fatty acid-CoA ligase activity"/>
    <property type="evidence" value="ECO:0007669"/>
    <property type="project" value="UniProtKB-EC"/>
</dbReference>
<name>A0A126T183_9GAMM</name>
<evidence type="ECO:0000313" key="6">
    <source>
        <dbReference type="Proteomes" id="UP000030512"/>
    </source>
</evidence>
<proteinExistence type="predicted"/>
<dbReference type="InterPro" id="IPR042099">
    <property type="entry name" value="ANL_N_sf"/>
</dbReference>
<dbReference type="KEGG" id="mdn:JT25_005000"/>
<evidence type="ECO:0000256" key="1">
    <source>
        <dbReference type="ARBA" id="ARBA00022741"/>
    </source>
</evidence>
<dbReference type="SUPFAM" id="SSF56801">
    <property type="entry name" value="Acetyl-CoA synthetase-like"/>
    <property type="match status" value="1"/>
</dbReference>
<gene>
    <name evidence="5" type="ORF">JT25_005000</name>
</gene>
<evidence type="ECO:0000256" key="2">
    <source>
        <dbReference type="ARBA" id="ARBA00022840"/>
    </source>
</evidence>
<dbReference type="PANTHER" id="PTHR43272:SF33">
    <property type="entry name" value="AMP-BINDING DOMAIN-CONTAINING PROTEIN-RELATED"/>
    <property type="match status" value="1"/>
</dbReference>
<dbReference type="InterPro" id="IPR020845">
    <property type="entry name" value="AMP-binding_CS"/>
</dbReference>
<dbReference type="InterPro" id="IPR000873">
    <property type="entry name" value="AMP-dep_synth/lig_dom"/>
</dbReference>
<dbReference type="Proteomes" id="UP000030512">
    <property type="component" value="Chromosome"/>
</dbReference>
<dbReference type="Pfam" id="PF00501">
    <property type="entry name" value="AMP-binding"/>
    <property type="match status" value="1"/>
</dbReference>
<dbReference type="EMBL" id="CP014476">
    <property type="protein sequence ID" value="AMK75850.1"/>
    <property type="molecule type" value="Genomic_DNA"/>
</dbReference>
<keyword evidence="1" id="KW-0547">Nucleotide-binding</keyword>
<comment type="catalytic activity">
    <reaction evidence="3">
        <text>a long-chain fatty acid + ATP + CoA = a long-chain fatty acyl-CoA + AMP + diphosphate</text>
        <dbReference type="Rhea" id="RHEA:15421"/>
        <dbReference type="ChEBI" id="CHEBI:30616"/>
        <dbReference type="ChEBI" id="CHEBI:33019"/>
        <dbReference type="ChEBI" id="CHEBI:57287"/>
        <dbReference type="ChEBI" id="CHEBI:57560"/>
        <dbReference type="ChEBI" id="CHEBI:83139"/>
        <dbReference type="ChEBI" id="CHEBI:456215"/>
        <dbReference type="EC" id="6.2.1.3"/>
    </reaction>
    <physiologicalReaction direction="left-to-right" evidence="3">
        <dbReference type="Rhea" id="RHEA:15422"/>
    </physiologicalReaction>
</comment>
<dbReference type="PANTHER" id="PTHR43272">
    <property type="entry name" value="LONG-CHAIN-FATTY-ACID--COA LIGASE"/>
    <property type="match status" value="1"/>
</dbReference>
<dbReference type="STRING" id="1538553.JT25_005000"/>
<keyword evidence="6" id="KW-1185">Reference proteome</keyword>
<dbReference type="InterPro" id="IPR045851">
    <property type="entry name" value="AMP-bd_C_sf"/>
</dbReference>
<dbReference type="RefSeq" id="WP_052142059.1">
    <property type="nucleotide sequence ID" value="NZ_CP014476.1"/>
</dbReference>
<protein>
    <recommendedName>
        <fullName evidence="4">AMP-dependent synthetase/ligase domain-containing protein</fullName>
    </recommendedName>
</protein>
<dbReference type="AlphaFoldDB" id="A0A126T183"/>
<reference evidence="5 6" key="1">
    <citation type="journal article" date="2015" name="Environ. Microbiol.">
        <title>Methane oxidation coupled to nitrate reduction under hypoxia by the Gammaproteobacterium Methylomonas denitrificans, sp. nov. type strain FJG1.</title>
        <authorList>
            <person name="Kits K.D."/>
            <person name="Klotz M.G."/>
            <person name="Stein L.Y."/>
        </authorList>
    </citation>
    <scope>NUCLEOTIDE SEQUENCE [LARGE SCALE GENOMIC DNA]</scope>
    <source>
        <strain evidence="5 6">FJG1</strain>
    </source>
</reference>
<dbReference type="Gene3D" id="3.40.50.12780">
    <property type="entry name" value="N-terminal domain of ligase-like"/>
    <property type="match status" value="1"/>
</dbReference>
<dbReference type="Gene3D" id="3.30.300.30">
    <property type="match status" value="1"/>
</dbReference>
<dbReference type="OrthoDB" id="5296889at2"/>
<dbReference type="GO" id="GO:0016020">
    <property type="term" value="C:membrane"/>
    <property type="evidence" value="ECO:0007669"/>
    <property type="project" value="TreeGrafter"/>
</dbReference>
<dbReference type="GO" id="GO:0005524">
    <property type="term" value="F:ATP binding"/>
    <property type="evidence" value="ECO:0007669"/>
    <property type="project" value="UniProtKB-KW"/>
</dbReference>
<evidence type="ECO:0000259" key="4">
    <source>
        <dbReference type="Pfam" id="PF00501"/>
    </source>
</evidence>
<evidence type="ECO:0000256" key="3">
    <source>
        <dbReference type="ARBA" id="ARBA00024484"/>
    </source>
</evidence>
<accession>A0A126T183</accession>
<organism evidence="5 6">
    <name type="scientific">Methylomonas denitrificans</name>
    <dbReference type="NCBI Taxonomy" id="1538553"/>
    <lineage>
        <taxon>Bacteria</taxon>
        <taxon>Pseudomonadati</taxon>
        <taxon>Pseudomonadota</taxon>
        <taxon>Gammaproteobacteria</taxon>
        <taxon>Methylococcales</taxon>
        <taxon>Methylococcaceae</taxon>
        <taxon>Methylomonas</taxon>
    </lineage>
</organism>
<evidence type="ECO:0000313" key="5">
    <source>
        <dbReference type="EMBL" id="AMK75850.1"/>
    </source>
</evidence>
<dbReference type="Pfam" id="PF23562">
    <property type="entry name" value="AMP-binding_C_3"/>
    <property type="match status" value="1"/>
</dbReference>
<sequence length="590" mass="66410">MSRYKTLPDLLKLKAHEHPDDVAHWILNTDGTWHPISYLEFYREVTDLSWKLKTLGVEKNQVVAIMATTSHAWELIHHACLSLGGIVVGMDPNENPDQLNAIVKIANTKILAIDQIEYLDKFQDLSQFETIIVFNAAPLEDQPDKLKFLDTSKTAAGELNDTPQPDILQPSDIATILFTSGTTGMPKGIAYRHDQIIAAIDAILPTYPELSHQPCHLACWLPLSNLFQRIVNLCALAGGAEVYFVEQPQKIIDYLPTINPHIFIAVPRFYEKLYQGFEARLNQQPQFISHCLRYCLRKGESQSIIGTLFRTANRQVFKSFTALFGQNIRYMVSGSAAMPLWLLHRYRAMGLLILEAYGLSENVVPIAANRSSEYRFGTVGKALPGNTIALEKDNELLVKGLGIFNGYLGDEDPKRSFVENYYIGTGDYAEIDTDGFIRLTGRKSEVFKTSTGRKIAPVAIESILQNNFAVEHAVVFGENRKFLIALVTVVSSNITKDQSTTAFVQQVAINLTQSVSDLPEYKRPVGVIFSFKSLSVAEQELTTNLKLRRKNIRHHYETWINQLYSLLEDPKSRIHSQPISANQDIVLLKL</sequence>
<dbReference type="PROSITE" id="PS00455">
    <property type="entry name" value="AMP_BINDING"/>
    <property type="match status" value="1"/>
</dbReference>
<feature type="domain" description="AMP-dependent synthetase/ligase" evidence="4">
    <location>
        <begin position="14"/>
        <end position="408"/>
    </location>
</feature>
<keyword evidence="2" id="KW-0067">ATP-binding</keyword>